<evidence type="ECO:0000256" key="5">
    <source>
        <dbReference type="RuleBase" id="RU361279"/>
    </source>
</evidence>
<comment type="catalytic activity">
    <reaction evidence="5">
        <text>(6S)-5-formyl-5,6,7,8-tetrahydrofolate + ATP = (6R)-5,10-methenyltetrahydrofolate + ADP + phosphate</text>
        <dbReference type="Rhea" id="RHEA:10488"/>
        <dbReference type="ChEBI" id="CHEBI:30616"/>
        <dbReference type="ChEBI" id="CHEBI:43474"/>
        <dbReference type="ChEBI" id="CHEBI:57455"/>
        <dbReference type="ChEBI" id="CHEBI:57457"/>
        <dbReference type="ChEBI" id="CHEBI:456216"/>
        <dbReference type="EC" id="6.3.3.2"/>
    </reaction>
</comment>
<dbReference type="Pfam" id="PF01812">
    <property type="entry name" value="5-FTHF_cyc-lig"/>
    <property type="match status" value="1"/>
</dbReference>
<reference evidence="7" key="1">
    <citation type="submission" date="2017-04" db="EMBL/GenBank/DDBJ databases">
        <authorList>
            <person name="Varghese N."/>
            <person name="Submissions S."/>
        </authorList>
    </citation>
    <scope>NUCLEOTIDE SEQUENCE [LARGE SCALE GENOMIC DNA]</scope>
    <source>
        <strain evidence="7">DSM 16537</strain>
    </source>
</reference>
<evidence type="ECO:0000313" key="6">
    <source>
        <dbReference type="EMBL" id="SMD41881.1"/>
    </source>
</evidence>
<keyword evidence="2 4" id="KW-0547">Nucleotide-binding</keyword>
<dbReference type="GO" id="GO:0046872">
    <property type="term" value="F:metal ion binding"/>
    <property type="evidence" value="ECO:0007669"/>
    <property type="project" value="UniProtKB-KW"/>
</dbReference>
<dbReference type="NCBIfam" id="TIGR02727">
    <property type="entry name" value="MTHFS_bact"/>
    <property type="match status" value="1"/>
</dbReference>
<feature type="binding site" evidence="4">
    <location>
        <position position="57"/>
    </location>
    <ligand>
        <name>substrate</name>
    </ligand>
</feature>
<dbReference type="EMBL" id="LT838813">
    <property type="protein sequence ID" value="SMD41881.1"/>
    <property type="molecule type" value="Genomic_DNA"/>
</dbReference>
<dbReference type="PANTHER" id="PTHR23407">
    <property type="entry name" value="ATPASE INHIBITOR/5-FORMYLTETRAHYDROFOLATE CYCLO-LIGASE"/>
    <property type="match status" value="1"/>
</dbReference>
<keyword evidence="7" id="KW-1185">Reference proteome</keyword>
<keyword evidence="5" id="KW-0460">Magnesium</keyword>
<name>A0A1W2GZ41_9BACT</name>
<evidence type="ECO:0000256" key="1">
    <source>
        <dbReference type="ARBA" id="ARBA00010638"/>
    </source>
</evidence>
<keyword evidence="5" id="KW-0479">Metal-binding</keyword>
<dbReference type="Gene3D" id="3.40.50.10420">
    <property type="entry name" value="NagB/RpiA/CoA transferase-like"/>
    <property type="match status" value="1"/>
</dbReference>
<dbReference type="OrthoDB" id="9801938at2"/>
<dbReference type="InterPro" id="IPR037171">
    <property type="entry name" value="NagB/RpiA_transferase-like"/>
</dbReference>
<dbReference type="SUPFAM" id="SSF100950">
    <property type="entry name" value="NagB/RpiA/CoA transferase-like"/>
    <property type="match status" value="1"/>
</dbReference>
<sequence>MDKKTIREQYLLKRRLLTTEEINAQSEIISKRLLDFLSIRPEIRHIHIFLPIKRFNEVNTFPLFERLQGSGYHLYTSEVNKLEDTLDTFEISEVKEFKLNSWGIPFPIGAVKVEPDKIQLVLIPLLAFDKKGYRIGYGKGYYDKFLSKIADSVWKVGLTFFPPENILPAESHDIGLNYCITPEKIHVFE</sequence>
<keyword evidence="3 4" id="KW-0067">ATP-binding</keyword>
<dbReference type="InterPro" id="IPR002698">
    <property type="entry name" value="FTHF_cligase"/>
</dbReference>
<comment type="cofactor">
    <cofactor evidence="5">
        <name>Mg(2+)</name>
        <dbReference type="ChEBI" id="CHEBI:18420"/>
    </cofactor>
</comment>
<dbReference type="Proteomes" id="UP000192333">
    <property type="component" value="Chromosome I"/>
</dbReference>
<dbReference type="GO" id="GO:0005524">
    <property type="term" value="F:ATP binding"/>
    <property type="evidence" value="ECO:0007669"/>
    <property type="project" value="UniProtKB-KW"/>
</dbReference>
<dbReference type="PIRSF" id="PIRSF006806">
    <property type="entry name" value="FTHF_cligase"/>
    <property type="match status" value="1"/>
</dbReference>
<organism evidence="6 7">
    <name type="scientific">Aquiflexum balticum DSM 16537</name>
    <dbReference type="NCBI Taxonomy" id="758820"/>
    <lineage>
        <taxon>Bacteria</taxon>
        <taxon>Pseudomonadati</taxon>
        <taxon>Bacteroidota</taxon>
        <taxon>Cytophagia</taxon>
        <taxon>Cytophagales</taxon>
        <taxon>Cyclobacteriaceae</taxon>
        <taxon>Aquiflexum</taxon>
    </lineage>
</organism>
<protein>
    <recommendedName>
        <fullName evidence="5">5-formyltetrahydrofolate cyclo-ligase</fullName>
        <ecNumber evidence="5">6.3.3.2</ecNumber>
    </recommendedName>
</protein>
<dbReference type="EC" id="6.3.3.2" evidence="5"/>
<evidence type="ECO:0000256" key="2">
    <source>
        <dbReference type="ARBA" id="ARBA00022741"/>
    </source>
</evidence>
<dbReference type="STRING" id="758820.SAMN00777080_0415"/>
<dbReference type="GO" id="GO:0035999">
    <property type="term" value="P:tetrahydrofolate interconversion"/>
    <property type="evidence" value="ECO:0007669"/>
    <property type="project" value="TreeGrafter"/>
</dbReference>
<feature type="binding site" evidence="4">
    <location>
        <begin position="3"/>
        <end position="7"/>
    </location>
    <ligand>
        <name>ATP</name>
        <dbReference type="ChEBI" id="CHEBI:30616"/>
    </ligand>
</feature>
<keyword evidence="6" id="KW-0436">Ligase</keyword>
<dbReference type="RefSeq" id="WP_084118743.1">
    <property type="nucleotide sequence ID" value="NZ_LT838813.1"/>
</dbReference>
<dbReference type="GO" id="GO:0009396">
    <property type="term" value="P:folic acid-containing compound biosynthetic process"/>
    <property type="evidence" value="ECO:0007669"/>
    <property type="project" value="TreeGrafter"/>
</dbReference>
<evidence type="ECO:0000256" key="3">
    <source>
        <dbReference type="ARBA" id="ARBA00022840"/>
    </source>
</evidence>
<dbReference type="AlphaFoldDB" id="A0A1W2GZ41"/>
<evidence type="ECO:0000256" key="4">
    <source>
        <dbReference type="PIRSR" id="PIRSR006806-1"/>
    </source>
</evidence>
<comment type="similarity">
    <text evidence="1 5">Belongs to the 5-formyltetrahydrofolate cyclo-ligase family.</text>
</comment>
<feature type="binding site" evidence="4">
    <location>
        <begin position="134"/>
        <end position="142"/>
    </location>
    <ligand>
        <name>ATP</name>
        <dbReference type="ChEBI" id="CHEBI:30616"/>
    </ligand>
</feature>
<proteinExistence type="inferred from homology"/>
<dbReference type="PANTHER" id="PTHR23407:SF1">
    <property type="entry name" value="5-FORMYLTETRAHYDROFOLATE CYCLO-LIGASE"/>
    <property type="match status" value="1"/>
</dbReference>
<dbReference type="GO" id="GO:0030272">
    <property type="term" value="F:5-formyltetrahydrofolate cyclo-ligase activity"/>
    <property type="evidence" value="ECO:0007669"/>
    <property type="project" value="UniProtKB-EC"/>
</dbReference>
<gene>
    <name evidence="6" type="ORF">SAMN00777080_0415</name>
</gene>
<evidence type="ECO:0000313" key="7">
    <source>
        <dbReference type="Proteomes" id="UP000192333"/>
    </source>
</evidence>
<feature type="binding site" evidence="4">
    <location>
        <position position="50"/>
    </location>
    <ligand>
        <name>substrate</name>
    </ligand>
</feature>
<accession>A0A1W2GZ41</accession>
<dbReference type="InterPro" id="IPR024185">
    <property type="entry name" value="FTHF_cligase-like_sf"/>
</dbReference>